<evidence type="ECO:0000313" key="1">
    <source>
        <dbReference type="EMBL" id="TCL66883.1"/>
    </source>
</evidence>
<sequence>MYPLISLAIKYAESFNLGLKQFEINLIILSDIQVNPKITIGMK</sequence>
<dbReference type="Proteomes" id="UP000295455">
    <property type="component" value="Unassembled WGS sequence"/>
</dbReference>
<gene>
    <name evidence="1" type="ORF">EV196_103302</name>
</gene>
<dbReference type="EMBL" id="SLUP01000003">
    <property type="protein sequence ID" value="TCL66883.1"/>
    <property type="molecule type" value="Genomic_DNA"/>
</dbReference>
<comment type="caution">
    <text evidence="1">The sequence shown here is derived from an EMBL/GenBank/DDBJ whole genome shotgun (WGS) entry which is preliminary data.</text>
</comment>
<name>A0A4R1RKZ7_9FLAO</name>
<dbReference type="AlphaFoldDB" id="A0A4R1RKZ7"/>
<reference evidence="1 2" key="1">
    <citation type="submission" date="2019-03" db="EMBL/GenBank/DDBJ databases">
        <title>Genomic Encyclopedia of Type Strains, Phase IV (KMG-IV): sequencing the most valuable type-strain genomes for metagenomic binning, comparative biology and taxonomic classification.</title>
        <authorList>
            <person name="Goeker M."/>
        </authorList>
    </citation>
    <scope>NUCLEOTIDE SEQUENCE [LARGE SCALE GENOMIC DNA]</scope>
    <source>
        <strain evidence="1 2">DSM 18792</strain>
    </source>
</reference>
<organism evidence="1 2">
    <name type="scientific">Mariniflexile fucanivorans</name>
    <dbReference type="NCBI Taxonomy" id="264023"/>
    <lineage>
        <taxon>Bacteria</taxon>
        <taxon>Pseudomonadati</taxon>
        <taxon>Bacteroidota</taxon>
        <taxon>Flavobacteriia</taxon>
        <taxon>Flavobacteriales</taxon>
        <taxon>Flavobacteriaceae</taxon>
        <taxon>Mariniflexile</taxon>
    </lineage>
</organism>
<protein>
    <submittedName>
        <fullName evidence="1">Uncharacterized protein</fullName>
    </submittedName>
</protein>
<proteinExistence type="predicted"/>
<keyword evidence="2" id="KW-1185">Reference proteome</keyword>
<accession>A0A4R1RKZ7</accession>
<evidence type="ECO:0000313" key="2">
    <source>
        <dbReference type="Proteomes" id="UP000295455"/>
    </source>
</evidence>